<dbReference type="GO" id="GO:0016887">
    <property type="term" value="F:ATP hydrolysis activity"/>
    <property type="evidence" value="ECO:0007669"/>
    <property type="project" value="InterPro"/>
</dbReference>
<reference evidence="7" key="1">
    <citation type="submission" date="2020-05" db="EMBL/GenBank/DDBJ databases">
        <title>Phylogenomic resolution of chytrid fungi.</title>
        <authorList>
            <person name="Stajich J.E."/>
            <person name="Amses K."/>
            <person name="Simmons R."/>
            <person name="Seto K."/>
            <person name="Myers J."/>
            <person name="Bonds A."/>
            <person name="Quandt C.A."/>
            <person name="Barry K."/>
            <person name="Liu P."/>
            <person name="Grigoriev I."/>
            <person name="Longcore J.E."/>
            <person name="James T.Y."/>
        </authorList>
    </citation>
    <scope>NUCLEOTIDE SEQUENCE</scope>
    <source>
        <strain evidence="7">JEL0476</strain>
    </source>
</reference>
<dbReference type="InterPro" id="IPR027417">
    <property type="entry name" value="P-loop_NTPase"/>
</dbReference>
<evidence type="ECO:0000313" key="8">
    <source>
        <dbReference type="Proteomes" id="UP001211065"/>
    </source>
</evidence>
<name>A0AAD5TT32_9FUNG</name>
<protein>
    <submittedName>
        <fullName evidence="7">Pachytene checkpoint protein 2</fullName>
    </submittedName>
</protein>
<accession>A0AAD5TT32</accession>
<evidence type="ECO:0000256" key="3">
    <source>
        <dbReference type="ARBA" id="ARBA00022840"/>
    </source>
</evidence>
<dbReference type="PANTHER" id="PTHR45991:SF1">
    <property type="entry name" value="PACHYTENE CHECKPOINT PROTEIN 2 HOMOLOG"/>
    <property type="match status" value="1"/>
</dbReference>
<proteinExistence type="inferred from homology"/>
<dbReference type="AlphaFoldDB" id="A0AAD5TT32"/>
<evidence type="ECO:0000259" key="6">
    <source>
        <dbReference type="SMART" id="SM00382"/>
    </source>
</evidence>
<evidence type="ECO:0000256" key="5">
    <source>
        <dbReference type="RuleBase" id="RU003651"/>
    </source>
</evidence>
<keyword evidence="4" id="KW-0469">Meiosis</keyword>
<keyword evidence="8" id="KW-1185">Reference proteome</keyword>
<dbReference type="Gene3D" id="3.40.50.300">
    <property type="entry name" value="P-loop containing nucleotide triphosphate hydrolases"/>
    <property type="match status" value="1"/>
</dbReference>
<dbReference type="PANTHER" id="PTHR45991">
    <property type="entry name" value="PACHYTENE CHECKPOINT PROTEIN 2"/>
    <property type="match status" value="1"/>
</dbReference>
<evidence type="ECO:0000313" key="7">
    <source>
        <dbReference type="EMBL" id="KAJ3201079.1"/>
    </source>
</evidence>
<dbReference type="EMBL" id="JADGJW010001786">
    <property type="protein sequence ID" value="KAJ3201079.1"/>
    <property type="molecule type" value="Genomic_DNA"/>
</dbReference>
<dbReference type="InterPro" id="IPR001270">
    <property type="entry name" value="ClpA/B"/>
</dbReference>
<dbReference type="PRINTS" id="PR00300">
    <property type="entry name" value="CLPPROTEASEA"/>
</dbReference>
<dbReference type="SUPFAM" id="SSF52540">
    <property type="entry name" value="P-loop containing nucleoside triphosphate hydrolases"/>
    <property type="match status" value="1"/>
</dbReference>
<feature type="domain" description="AAA+ ATPase" evidence="6">
    <location>
        <begin position="129"/>
        <end position="281"/>
    </location>
</feature>
<organism evidence="7 8">
    <name type="scientific">Clydaea vesicula</name>
    <dbReference type="NCBI Taxonomy" id="447962"/>
    <lineage>
        <taxon>Eukaryota</taxon>
        <taxon>Fungi</taxon>
        <taxon>Fungi incertae sedis</taxon>
        <taxon>Chytridiomycota</taxon>
        <taxon>Chytridiomycota incertae sedis</taxon>
        <taxon>Chytridiomycetes</taxon>
        <taxon>Lobulomycetales</taxon>
        <taxon>Lobulomycetaceae</taxon>
        <taxon>Clydaea</taxon>
    </lineage>
</organism>
<dbReference type="GO" id="GO:0007131">
    <property type="term" value="P:reciprocal meiotic recombination"/>
    <property type="evidence" value="ECO:0007669"/>
    <property type="project" value="TreeGrafter"/>
</dbReference>
<keyword evidence="3 5" id="KW-0067">ATP-binding</keyword>
<dbReference type="InterPro" id="IPR003959">
    <property type="entry name" value="ATPase_AAA_core"/>
</dbReference>
<dbReference type="GO" id="GO:0005694">
    <property type="term" value="C:chromosome"/>
    <property type="evidence" value="ECO:0007669"/>
    <property type="project" value="TreeGrafter"/>
</dbReference>
<comment type="similarity">
    <text evidence="1">Belongs to the AAA ATPase family. PCH2 subfamily.</text>
</comment>
<dbReference type="InterPro" id="IPR003593">
    <property type="entry name" value="AAA+_ATPase"/>
</dbReference>
<dbReference type="Pfam" id="PF23242">
    <property type="entry name" value="AAA_lid_TRIP13_C"/>
    <property type="match status" value="1"/>
</dbReference>
<evidence type="ECO:0000256" key="1">
    <source>
        <dbReference type="ARBA" id="ARBA00007271"/>
    </source>
</evidence>
<dbReference type="SMART" id="SM00382">
    <property type="entry name" value="AAA"/>
    <property type="match status" value="1"/>
</dbReference>
<sequence>MEISCSIEILLKGDSEVDHTTLKAEFLKHLKTLTKTLQQNSTIPLANFKNNHLLFDNIETAKVCEIIYKDQSFFYITDLKIECFVYKLNDLNDEDQDEDEEMDGVDDGGIVQFRQESLPSSKFEGLWESLIFVLLHGPPGTGKTSLCKALAQKLSIRLAEHFPYGKFIEINSHSLFSKYFSESGKLVGKLFSDINQFLDDESTFICLLIDEVESLTSARKQCLNGMEPSDSIRVVNALLTQLDQLKNRKNVCVFTTSNLTNAIDDAFIDRADVMQFIGNPSKKAIYIILSSCLNELIRCGLIFSNKQKAILDYKIVENLKNNIEKNNVNSFCVNESSISLFEISTELETRNFSGRSIRKLPFLTHAYSFNVS</sequence>
<gene>
    <name evidence="7" type="primary">TRIP13</name>
    <name evidence="7" type="ORF">HK099_002378</name>
</gene>
<dbReference type="GO" id="GO:0005634">
    <property type="term" value="C:nucleus"/>
    <property type="evidence" value="ECO:0007669"/>
    <property type="project" value="TreeGrafter"/>
</dbReference>
<evidence type="ECO:0000256" key="2">
    <source>
        <dbReference type="ARBA" id="ARBA00022741"/>
    </source>
</evidence>
<evidence type="ECO:0000256" key="4">
    <source>
        <dbReference type="ARBA" id="ARBA00023254"/>
    </source>
</evidence>
<dbReference type="InterPro" id="IPR003960">
    <property type="entry name" value="ATPase_AAA_CS"/>
</dbReference>
<dbReference type="InterPro" id="IPR044539">
    <property type="entry name" value="Pch2-like"/>
</dbReference>
<keyword evidence="2 5" id="KW-0547">Nucleotide-binding</keyword>
<dbReference type="InterPro" id="IPR058249">
    <property type="entry name" value="Pch2_C"/>
</dbReference>
<dbReference type="PROSITE" id="PS00674">
    <property type="entry name" value="AAA"/>
    <property type="match status" value="1"/>
</dbReference>
<dbReference type="GO" id="GO:0005524">
    <property type="term" value="F:ATP binding"/>
    <property type="evidence" value="ECO:0007669"/>
    <property type="project" value="UniProtKB-KW"/>
</dbReference>
<comment type="caution">
    <text evidence="7">The sequence shown here is derived from an EMBL/GenBank/DDBJ whole genome shotgun (WGS) entry which is preliminary data.</text>
</comment>
<dbReference type="GO" id="GO:0051598">
    <property type="term" value="P:meiotic recombination checkpoint signaling"/>
    <property type="evidence" value="ECO:0007669"/>
    <property type="project" value="TreeGrafter"/>
</dbReference>
<dbReference type="Pfam" id="PF00004">
    <property type="entry name" value="AAA"/>
    <property type="match status" value="1"/>
</dbReference>
<dbReference type="Proteomes" id="UP001211065">
    <property type="component" value="Unassembled WGS sequence"/>
</dbReference>